<evidence type="ECO:0000259" key="7">
    <source>
        <dbReference type="Pfam" id="PF01782"/>
    </source>
</evidence>
<comment type="function">
    <text evidence="5">An accessory protein needed during the final step in the assembly of 30S ribosomal subunit, possibly for assembly of the head region. Essential for efficient processing of 16S rRNA. May be needed both before and after RbfA during the maturation of 16S rRNA. It has affinity for free ribosomal 30S subunits but not for 70S ribosomes.</text>
</comment>
<evidence type="ECO:0000313" key="9">
    <source>
        <dbReference type="EMBL" id="CUU55680.1"/>
    </source>
</evidence>
<keyword evidence="10" id="KW-1185">Reference proteome</keyword>
<dbReference type="EMBL" id="FAOZ01000005">
    <property type="protein sequence ID" value="CUU55680.1"/>
    <property type="molecule type" value="Genomic_DNA"/>
</dbReference>
<dbReference type="InterPro" id="IPR011033">
    <property type="entry name" value="PRC_barrel-like_sf"/>
</dbReference>
<dbReference type="SUPFAM" id="SSF50447">
    <property type="entry name" value="Translation proteins"/>
    <property type="match status" value="2"/>
</dbReference>
<gene>
    <name evidence="5" type="primary">rimM</name>
    <name evidence="9" type="ORF">Ga0074812_105333</name>
</gene>
<keyword evidence="3 5" id="KW-0698">rRNA processing</keyword>
<dbReference type="InterPro" id="IPR009000">
    <property type="entry name" value="Transl_B-barrel_sf"/>
</dbReference>
<dbReference type="PANTHER" id="PTHR33692">
    <property type="entry name" value="RIBOSOME MATURATION FACTOR RIMM"/>
    <property type="match status" value="1"/>
</dbReference>
<dbReference type="Proteomes" id="UP000198802">
    <property type="component" value="Unassembled WGS sequence"/>
</dbReference>
<dbReference type="Pfam" id="PF01782">
    <property type="entry name" value="RimM"/>
    <property type="match status" value="2"/>
</dbReference>
<sequence>MGEPVIVGRVGRPHGVRGDVTIDVRTDLPERRFAPGSVLGRQVAGDSVTAAGVPAATGDSGTGNGSTGTGATSPLGATATSTQPMLRVVTSRWHSGRLLVRFDGVGDRNAAEALRGTLLTIDSDESGSPAEPDDDDDGDLWWDRDLVGLRAQTPAGEPLGDVIDVIHSPAGEMLAISRAGGGEHLIPFVREIVPTVDLEAGHIVVDPPPGLLDLD</sequence>
<evidence type="ECO:0000256" key="1">
    <source>
        <dbReference type="ARBA" id="ARBA00022490"/>
    </source>
</evidence>
<feature type="domain" description="RimM N-terminal" evidence="7">
    <location>
        <begin position="82"/>
        <end position="124"/>
    </location>
</feature>
<dbReference type="Gene3D" id="2.30.30.240">
    <property type="entry name" value="PRC-barrel domain"/>
    <property type="match status" value="1"/>
</dbReference>
<evidence type="ECO:0000313" key="10">
    <source>
        <dbReference type="Proteomes" id="UP000198802"/>
    </source>
</evidence>
<evidence type="ECO:0000256" key="3">
    <source>
        <dbReference type="ARBA" id="ARBA00022552"/>
    </source>
</evidence>
<comment type="subunit">
    <text evidence="5">Binds ribosomal protein uS19.</text>
</comment>
<dbReference type="InterPro" id="IPR056792">
    <property type="entry name" value="PRC_RimM"/>
</dbReference>
<dbReference type="GO" id="GO:0005737">
    <property type="term" value="C:cytoplasm"/>
    <property type="evidence" value="ECO:0007669"/>
    <property type="project" value="UniProtKB-SubCell"/>
</dbReference>
<feature type="domain" description="RimM N-terminal" evidence="7">
    <location>
        <begin position="7"/>
        <end position="41"/>
    </location>
</feature>
<keyword evidence="1 5" id="KW-0963">Cytoplasm</keyword>
<organism evidence="9 10">
    <name type="scientific">Parafrankia irregularis</name>
    <dbReference type="NCBI Taxonomy" id="795642"/>
    <lineage>
        <taxon>Bacteria</taxon>
        <taxon>Bacillati</taxon>
        <taxon>Actinomycetota</taxon>
        <taxon>Actinomycetes</taxon>
        <taxon>Frankiales</taxon>
        <taxon>Frankiaceae</taxon>
        <taxon>Parafrankia</taxon>
    </lineage>
</organism>
<evidence type="ECO:0000256" key="5">
    <source>
        <dbReference type="HAMAP-Rule" id="MF_00014"/>
    </source>
</evidence>
<feature type="domain" description="Ribosome maturation factor RimM PRC barrel" evidence="8">
    <location>
        <begin position="144"/>
        <end position="211"/>
    </location>
</feature>
<evidence type="ECO:0000256" key="6">
    <source>
        <dbReference type="SAM" id="MobiDB-lite"/>
    </source>
</evidence>
<proteinExistence type="inferred from homology"/>
<dbReference type="PANTHER" id="PTHR33692:SF1">
    <property type="entry name" value="RIBOSOME MATURATION FACTOR RIMM"/>
    <property type="match status" value="1"/>
</dbReference>
<dbReference type="HAMAP" id="MF_00014">
    <property type="entry name" value="Ribosome_mat_RimM"/>
    <property type="match status" value="1"/>
</dbReference>
<dbReference type="GO" id="GO:0005840">
    <property type="term" value="C:ribosome"/>
    <property type="evidence" value="ECO:0007669"/>
    <property type="project" value="InterPro"/>
</dbReference>
<comment type="domain">
    <text evidence="5">The PRC barrel domain binds ribosomal protein uS19.</text>
</comment>
<name>A0A0S4QJJ1_9ACTN</name>
<feature type="region of interest" description="Disordered" evidence="6">
    <location>
        <begin position="120"/>
        <end position="139"/>
    </location>
</feature>
<dbReference type="GO" id="GO:0042274">
    <property type="term" value="P:ribosomal small subunit biogenesis"/>
    <property type="evidence" value="ECO:0007669"/>
    <property type="project" value="UniProtKB-UniRule"/>
</dbReference>
<dbReference type="GO" id="GO:0043022">
    <property type="term" value="F:ribosome binding"/>
    <property type="evidence" value="ECO:0007669"/>
    <property type="project" value="InterPro"/>
</dbReference>
<dbReference type="InterPro" id="IPR002676">
    <property type="entry name" value="RimM_N"/>
</dbReference>
<accession>A0A0S4QJJ1</accession>
<dbReference type="GO" id="GO:0006364">
    <property type="term" value="P:rRNA processing"/>
    <property type="evidence" value="ECO:0007669"/>
    <property type="project" value="UniProtKB-UniRule"/>
</dbReference>
<dbReference type="InterPro" id="IPR036976">
    <property type="entry name" value="RimM_N_sf"/>
</dbReference>
<dbReference type="NCBIfam" id="TIGR02273">
    <property type="entry name" value="16S_RimM"/>
    <property type="match status" value="1"/>
</dbReference>
<keyword evidence="2 5" id="KW-0690">Ribosome biogenesis</keyword>
<dbReference type="SUPFAM" id="SSF50346">
    <property type="entry name" value="PRC-barrel domain"/>
    <property type="match status" value="1"/>
</dbReference>
<reference evidence="10" key="1">
    <citation type="submission" date="2015-11" db="EMBL/GenBank/DDBJ databases">
        <authorList>
            <person name="Varghese N."/>
        </authorList>
    </citation>
    <scope>NUCLEOTIDE SEQUENCE [LARGE SCALE GENOMIC DNA]</scope>
    <source>
        <strain evidence="10">DSM 45899</strain>
    </source>
</reference>
<dbReference type="Gene3D" id="2.40.30.60">
    <property type="entry name" value="RimM"/>
    <property type="match status" value="1"/>
</dbReference>
<evidence type="ECO:0000259" key="8">
    <source>
        <dbReference type="Pfam" id="PF24986"/>
    </source>
</evidence>
<dbReference type="Pfam" id="PF24986">
    <property type="entry name" value="PRC_RimM"/>
    <property type="match status" value="1"/>
</dbReference>
<feature type="region of interest" description="Disordered" evidence="6">
    <location>
        <begin position="51"/>
        <end position="79"/>
    </location>
</feature>
<comment type="similarity">
    <text evidence="5">Belongs to the RimM family.</text>
</comment>
<dbReference type="InterPro" id="IPR011961">
    <property type="entry name" value="RimM"/>
</dbReference>
<protein>
    <recommendedName>
        <fullName evidence="5">Ribosome maturation factor RimM</fullName>
    </recommendedName>
</protein>
<comment type="subcellular location">
    <subcellularLocation>
        <location evidence="5">Cytoplasm</location>
    </subcellularLocation>
</comment>
<evidence type="ECO:0000256" key="4">
    <source>
        <dbReference type="ARBA" id="ARBA00023186"/>
    </source>
</evidence>
<dbReference type="RefSeq" id="WP_091274480.1">
    <property type="nucleotide sequence ID" value="NZ_FAOZ01000005.1"/>
</dbReference>
<dbReference type="AlphaFoldDB" id="A0A0S4QJJ1"/>
<evidence type="ECO:0000256" key="2">
    <source>
        <dbReference type="ARBA" id="ARBA00022517"/>
    </source>
</evidence>
<keyword evidence="4 5" id="KW-0143">Chaperone</keyword>